<dbReference type="KEGG" id="ovi:T265_01751"/>
<gene>
    <name evidence="2" type="ORF">T265_01751</name>
</gene>
<feature type="region of interest" description="Disordered" evidence="1">
    <location>
        <begin position="1"/>
        <end position="33"/>
    </location>
</feature>
<dbReference type="RefSeq" id="XP_009164105.1">
    <property type="nucleotide sequence ID" value="XM_009165841.1"/>
</dbReference>
<protein>
    <submittedName>
        <fullName evidence="2">Uncharacterized protein</fullName>
    </submittedName>
</protein>
<dbReference type="EMBL" id="KL596637">
    <property type="protein sequence ID" value="KER32131.1"/>
    <property type="molecule type" value="Genomic_DNA"/>
</dbReference>
<proteinExistence type="predicted"/>
<dbReference type="GeneID" id="20315939"/>
<keyword evidence="3" id="KW-1185">Reference proteome</keyword>
<evidence type="ECO:0000256" key="1">
    <source>
        <dbReference type="SAM" id="MobiDB-lite"/>
    </source>
</evidence>
<accession>A0A074ZYI3</accession>
<dbReference type="AlphaFoldDB" id="A0A074ZYI3"/>
<sequence>MKSGGESPPMDLSMSLGIHSPEQQPSVPARYYRDSSRTSVYPALTLLASTTATNCGAARVIRADRNVTEYRLLSATA</sequence>
<organism evidence="2 3">
    <name type="scientific">Opisthorchis viverrini</name>
    <name type="common">Southeast Asian liver fluke</name>
    <dbReference type="NCBI Taxonomy" id="6198"/>
    <lineage>
        <taxon>Eukaryota</taxon>
        <taxon>Metazoa</taxon>
        <taxon>Spiralia</taxon>
        <taxon>Lophotrochozoa</taxon>
        <taxon>Platyhelminthes</taxon>
        <taxon>Trematoda</taxon>
        <taxon>Digenea</taxon>
        <taxon>Opisthorchiida</taxon>
        <taxon>Opisthorchiata</taxon>
        <taxon>Opisthorchiidae</taxon>
        <taxon>Opisthorchis</taxon>
    </lineage>
</organism>
<name>A0A074ZYI3_OPIVI</name>
<evidence type="ECO:0000313" key="3">
    <source>
        <dbReference type="Proteomes" id="UP000054324"/>
    </source>
</evidence>
<dbReference type="Proteomes" id="UP000054324">
    <property type="component" value="Unassembled WGS sequence"/>
</dbReference>
<dbReference type="CTD" id="20315939"/>
<evidence type="ECO:0000313" key="2">
    <source>
        <dbReference type="EMBL" id="KER32131.1"/>
    </source>
</evidence>
<reference evidence="2 3" key="1">
    <citation type="submission" date="2013-11" db="EMBL/GenBank/DDBJ databases">
        <title>Opisthorchis viverrini - life in the bile duct.</title>
        <authorList>
            <person name="Young N.D."/>
            <person name="Nagarajan N."/>
            <person name="Lin S.J."/>
            <person name="Korhonen P.K."/>
            <person name="Jex A.R."/>
            <person name="Hall R.S."/>
            <person name="Safavi-Hemami H."/>
            <person name="Kaewkong W."/>
            <person name="Bertrand D."/>
            <person name="Gao S."/>
            <person name="Seet Q."/>
            <person name="Wongkham S."/>
            <person name="Teh B.T."/>
            <person name="Wongkham C."/>
            <person name="Intapan P.M."/>
            <person name="Maleewong W."/>
            <person name="Yang X."/>
            <person name="Hu M."/>
            <person name="Wang Z."/>
            <person name="Hofmann A."/>
            <person name="Sternberg P.W."/>
            <person name="Tan P."/>
            <person name="Wang J."/>
            <person name="Gasser R.B."/>
        </authorList>
    </citation>
    <scope>NUCLEOTIDE SEQUENCE [LARGE SCALE GENOMIC DNA]</scope>
</reference>